<comment type="caution">
    <text evidence="1">The sequence shown here is derived from an EMBL/GenBank/DDBJ whole genome shotgun (WGS) entry which is preliminary data.</text>
</comment>
<dbReference type="EMBL" id="JAGTTN010000003">
    <property type="protein sequence ID" value="MCC2032610.1"/>
    <property type="molecule type" value="Genomic_DNA"/>
</dbReference>
<evidence type="ECO:0000313" key="2">
    <source>
        <dbReference type="Proteomes" id="UP001139354"/>
    </source>
</evidence>
<dbReference type="RefSeq" id="WP_229384579.1">
    <property type="nucleotide sequence ID" value="NZ_JAGTTN010000003.1"/>
</dbReference>
<reference evidence="1" key="1">
    <citation type="submission" date="2021-04" db="EMBL/GenBank/DDBJ databases">
        <title>Microbacterium tenobrionis sp. nov. and Microbacterium allomyrinae sp. nov., isolated from larvae of Tenobrio molitor and Allomyrina dichotoma, respectively.</title>
        <authorList>
            <person name="Lee S.D."/>
        </authorList>
    </citation>
    <scope>NUCLEOTIDE SEQUENCE</scope>
    <source>
        <strain evidence="1">BWT-G7</strain>
    </source>
</reference>
<gene>
    <name evidence="1" type="ORF">KEC57_10515</name>
</gene>
<evidence type="ECO:0000313" key="1">
    <source>
        <dbReference type="EMBL" id="MCC2032610.1"/>
    </source>
</evidence>
<protein>
    <submittedName>
        <fullName evidence="1">Uncharacterized protein</fullName>
    </submittedName>
</protein>
<name>A0A9X1S431_9MICO</name>
<organism evidence="1 2">
    <name type="scientific">Microbacterium allomyrinae</name>
    <dbReference type="NCBI Taxonomy" id="2830666"/>
    <lineage>
        <taxon>Bacteria</taxon>
        <taxon>Bacillati</taxon>
        <taxon>Actinomycetota</taxon>
        <taxon>Actinomycetes</taxon>
        <taxon>Micrococcales</taxon>
        <taxon>Microbacteriaceae</taxon>
        <taxon>Microbacterium</taxon>
    </lineage>
</organism>
<keyword evidence="2" id="KW-1185">Reference proteome</keyword>
<dbReference type="AlphaFoldDB" id="A0A9X1S431"/>
<sequence length="101" mass="11476">MVLLVIRRLVEGVTLRRDDRTAAADDGEEHVVDDRVVEALWRAAISMTNKTRRPRALPLFAERATVKAGRRVYLSSVYLDADAIEVTQATSRWRASSSFFR</sequence>
<accession>A0A9X1S431</accession>
<proteinExistence type="predicted"/>
<dbReference type="Proteomes" id="UP001139354">
    <property type="component" value="Unassembled WGS sequence"/>
</dbReference>